<sequence length="30" mass="3559">NEKQLEKLNPPEDLRTVIEKLGWKNRTHTA</sequence>
<evidence type="ECO:0008006" key="2">
    <source>
        <dbReference type="Google" id="ProtNLM"/>
    </source>
</evidence>
<comment type="caution">
    <text evidence="1">The sequence shown here is derived from an EMBL/GenBank/DDBJ whole genome shotgun (WGS) entry which is preliminary data.</text>
</comment>
<dbReference type="AlphaFoldDB" id="W1Y6T6"/>
<feature type="non-terminal residue" evidence="1">
    <location>
        <position position="1"/>
    </location>
</feature>
<evidence type="ECO:0000313" key="1">
    <source>
        <dbReference type="EMBL" id="ETJ38252.1"/>
    </source>
</evidence>
<reference evidence="1" key="1">
    <citation type="submission" date="2013-12" db="EMBL/GenBank/DDBJ databases">
        <title>A Varibaculum cambriense genome reconstructed from a premature infant gut community with otherwise low bacterial novelty that shifts toward anaerobic metabolism during the third week of life.</title>
        <authorList>
            <person name="Brown C.T."/>
            <person name="Sharon I."/>
            <person name="Thomas B.C."/>
            <person name="Castelle C.J."/>
            <person name="Morowitz M.J."/>
            <person name="Banfield J.F."/>
        </authorList>
    </citation>
    <scope>NUCLEOTIDE SEQUENCE</scope>
</reference>
<organism evidence="1">
    <name type="scientific">human gut metagenome</name>
    <dbReference type="NCBI Taxonomy" id="408170"/>
    <lineage>
        <taxon>unclassified sequences</taxon>
        <taxon>metagenomes</taxon>
        <taxon>organismal metagenomes</taxon>
    </lineage>
</organism>
<dbReference type="EMBL" id="AZMM01007615">
    <property type="protein sequence ID" value="ETJ38252.1"/>
    <property type="molecule type" value="Genomic_DNA"/>
</dbReference>
<proteinExistence type="predicted"/>
<protein>
    <recommendedName>
        <fullName evidence="2">DNA-binding protein</fullName>
    </recommendedName>
</protein>
<accession>W1Y6T6</accession>
<name>W1Y6T6_9ZZZZ</name>
<gene>
    <name evidence="1" type="ORF">Q604_UNBC07615G0001</name>
</gene>